<keyword evidence="6 16" id="KW-0548">Nucleotidyltransferase</keyword>
<evidence type="ECO:0000256" key="8">
    <source>
        <dbReference type="ARBA" id="ARBA00022932"/>
    </source>
</evidence>
<evidence type="ECO:0000256" key="12">
    <source>
        <dbReference type="ARBA" id="ARBA00033276"/>
    </source>
</evidence>
<dbReference type="Pfam" id="PF02767">
    <property type="entry name" value="DNA_pol3_beta_2"/>
    <property type="match status" value="1"/>
</dbReference>
<dbReference type="GO" id="GO:0005737">
    <property type="term" value="C:cytoplasm"/>
    <property type="evidence" value="ECO:0007669"/>
    <property type="project" value="UniProtKB-SubCell"/>
</dbReference>
<dbReference type="STRING" id="743719.PaelaDRAFT_4155"/>
<dbReference type="GO" id="GO:0006271">
    <property type="term" value="P:DNA strand elongation involved in DNA replication"/>
    <property type="evidence" value="ECO:0007669"/>
    <property type="project" value="TreeGrafter"/>
</dbReference>
<dbReference type="Gene3D" id="3.10.150.10">
    <property type="entry name" value="DNA Polymerase III, subunit A, domain 2"/>
    <property type="match status" value="1"/>
</dbReference>
<evidence type="ECO:0000256" key="4">
    <source>
        <dbReference type="ARBA" id="ARBA00022490"/>
    </source>
</evidence>
<dbReference type="SMART" id="SM00480">
    <property type="entry name" value="POL3Bc"/>
    <property type="match status" value="1"/>
</dbReference>
<evidence type="ECO:0000259" key="13">
    <source>
        <dbReference type="Pfam" id="PF00712"/>
    </source>
</evidence>
<evidence type="ECO:0000259" key="14">
    <source>
        <dbReference type="Pfam" id="PF02767"/>
    </source>
</evidence>
<dbReference type="GO" id="GO:0008408">
    <property type="term" value="F:3'-5' exonuclease activity"/>
    <property type="evidence" value="ECO:0007669"/>
    <property type="project" value="InterPro"/>
</dbReference>
<evidence type="ECO:0000256" key="5">
    <source>
        <dbReference type="ARBA" id="ARBA00022679"/>
    </source>
</evidence>
<dbReference type="InterPro" id="IPR001001">
    <property type="entry name" value="DNA_polIII_beta"/>
</dbReference>
<dbReference type="EMBL" id="AGIP01000010">
    <property type="protein sequence ID" value="EHB62412.1"/>
    <property type="molecule type" value="Genomic_DNA"/>
</dbReference>
<feature type="domain" description="DNA polymerase III beta sliding clamp C-terminal" evidence="15">
    <location>
        <begin position="259"/>
        <end position="366"/>
    </location>
</feature>
<keyword evidence="5 16" id="KW-0808">Transferase</keyword>
<feature type="domain" description="DNA polymerase III beta sliding clamp N-terminal" evidence="13">
    <location>
        <begin position="6"/>
        <end position="125"/>
    </location>
</feature>
<dbReference type="GO" id="GO:0003887">
    <property type="term" value="F:DNA-directed DNA polymerase activity"/>
    <property type="evidence" value="ECO:0007669"/>
    <property type="project" value="UniProtKB-KW"/>
</dbReference>
<dbReference type="PANTHER" id="PTHR30478:SF0">
    <property type="entry name" value="BETA SLIDING CLAMP"/>
    <property type="match status" value="1"/>
</dbReference>
<dbReference type="GO" id="GO:0009360">
    <property type="term" value="C:DNA polymerase III complex"/>
    <property type="evidence" value="ECO:0007669"/>
    <property type="project" value="InterPro"/>
</dbReference>
<evidence type="ECO:0000259" key="15">
    <source>
        <dbReference type="Pfam" id="PF02768"/>
    </source>
</evidence>
<dbReference type="Gene3D" id="3.70.10.10">
    <property type="match status" value="1"/>
</dbReference>
<evidence type="ECO:0000313" key="17">
    <source>
        <dbReference type="Proteomes" id="UP000003891"/>
    </source>
</evidence>
<dbReference type="eggNOG" id="COG0592">
    <property type="taxonomic scope" value="Bacteria"/>
</dbReference>
<dbReference type="SUPFAM" id="SSF55979">
    <property type="entry name" value="DNA clamp"/>
    <property type="match status" value="3"/>
</dbReference>
<protein>
    <recommendedName>
        <fullName evidence="3">Beta sliding clamp</fullName>
    </recommendedName>
    <alternativeName>
        <fullName evidence="12">Beta-clamp processivity factor</fullName>
    </alternativeName>
    <alternativeName>
        <fullName evidence="10">DNA polymerase III beta sliding clamp subunit</fullName>
    </alternativeName>
    <alternativeName>
        <fullName evidence="11">DNA polymerase III subunit beta</fullName>
    </alternativeName>
</protein>
<reference evidence="16 17" key="1">
    <citation type="submission" date="2011-09" db="EMBL/GenBank/DDBJ databases">
        <title>The draft genome of Paenibacillus lactis 154.</title>
        <authorList>
            <consortium name="US DOE Joint Genome Institute (JGI-PGF)"/>
            <person name="Lucas S."/>
            <person name="Han J."/>
            <person name="Lapidus A."/>
            <person name="Cheng J.-F."/>
            <person name="Goodwin L."/>
            <person name="Pitluck S."/>
            <person name="Peters L."/>
            <person name="Land M.L."/>
            <person name="Hauser L."/>
            <person name="Siebers A."/>
            <person name="Thelen M."/>
            <person name="Hugenholtz P."/>
            <person name="Allgaier M."/>
            <person name="Woyke T.J."/>
        </authorList>
    </citation>
    <scope>NUCLEOTIDE SEQUENCE [LARGE SCALE GENOMIC DNA]</scope>
    <source>
        <strain evidence="16 17">154</strain>
    </source>
</reference>
<dbReference type="Pfam" id="PF00712">
    <property type="entry name" value="DNA_pol3_beta"/>
    <property type="match status" value="1"/>
</dbReference>
<dbReference type="InterPro" id="IPR022635">
    <property type="entry name" value="DNA_polIII_beta_C"/>
</dbReference>
<sequence length="382" mass="42582">MNSLLIHISRELLVKAIQHVYKAVSNNGRGSMISVINILVQNEWIFISGTGTSLAVQYKVCTSDSKVRIFNQGSITCQANYLYEISRKLVDDIVIIEVIEQRILYITSGSTQVRLNGMLHTDIPFFSQNKYQQTTNQFIVPCNLLVPMIKQVAGVASTTDAKPVFMGVCLEIQGSQLTMIATDGVVRMARCSIPIENDAGWTGISIIPATSLIDIAKMLTNDGFTDVVIELNHYEIRFMTPNLLIKSAVIEGLYPSTRNLVPHIHVSEVVLDNISFRQLLDRVSVLAGYHLVTMQISEGRLTLLSNTAEIGGISDELDLKEQSGENFSITINGKFLISTLRCVNEDYIRIRFTGSRSPILLLPVREERDWLFLLTPVLTKSS</sequence>
<evidence type="ECO:0000256" key="1">
    <source>
        <dbReference type="ARBA" id="ARBA00004496"/>
    </source>
</evidence>
<dbReference type="PATRIC" id="fig|743719.3.peg.4210"/>
<feature type="domain" description="DNA polymerase III beta sliding clamp central" evidence="14">
    <location>
        <begin position="141"/>
        <end position="255"/>
    </location>
</feature>
<dbReference type="InterPro" id="IPR022634">
    <property type="entry name" value="DNA_polIII_beta_N"/>
</dbReference>
<dbReference type="GO" id="GO:0003677">
    <property type="term" value="F:DNA binding"/>
    <property type="evidence" value="ECO:0007669"/>
    <property type="project" value="UniProtKB-KW"/>
</dbReference>
<dbReference type="Pfam" id="PF02768">
    <property type="entry name" value="DNA_pol3_beta_3"/>
    <property type="match status" value="1"/>
</dbReference>
<comment type="similarity">
    <text evidence="2">Belongs to the beta sliding clamp family.</text>
</comment>
<accession>G4HJF8</accession>
<dbReference type="OrthoDB" id="8421503at2"/>
<keyword evidence="9" id="KW-0238">DNA-binding</keyword>
<evidence type="ECO:0000256" key="3">
    <source>
        <dbReference type="ARBA" id="ARBA00021035"/>
    </source>
</evidence>
<name>G4HJF8_9BACL</name>
<organism evidence="16 17">
    <name type="scientific">Paenibacillus lactis 154</name>
    <dbReference type="NCBI Taxonomy" id="743719"/>
    <lineage>
        <taxon>Bacteria</taxon>
        <taxon>Bacillati</taxon>
        <taxon>Bacillota</taxon>
        <taxon>Bacilli</taxon>
        <taxon>Bacillales</taxon>
        <taxon>Paenibacillaceae</taxon>
        <taxon>Paenibacillus</taxon>
    </lineage>
</organism>
<evidence type="ECO:0000256" key="10">
    <source>
        <dbReference type="ARBA" id="ARBA00030988"/>
    </source>
</evidence>
<dbReference type="RefSeq" id="WP_007131318.1">
    <property type="nucleotide sequence ID" value="NZ_AGIP01000010.1"/>
</dbReference>
<keyword evidence="7" id="KW-0235">DNA replication</keyword>
<evidence type="ECO:0000256" key="2">
    <source>
        <dbReference type="ARBA" id="ARBA00010752"/>
    </source>
</evidence>
<dbReference type="InterPro" id="IPR046938">
    <property type="entry name" value="DNA_clamp_sf"/>
</dbReference>
<comment type="subcellular location">
    <subcellularLocation>
        <location evidence="1">Cytoplasm</location>
    </subcellularLocation>
</comment>
<evidence type="ECO:0000256" key="11">
    <source>
        <dbReference type="ARBA" id="ARBA00033275"/>
    </source>
</evidence>
<proteinExistence type="inferred from homology"/>
<gene>
    <name evidence="16" type="ORF">PaelaDRAFT_4155</name>
</gene>
<dbReference type="InterPro" id="IPR022637">
    <property type="entry name" value="DNA_polIII_beta_cen"/>
</dbReference>
<evidence type="ECO:0000313" key="16">
    <source>
        <dbReference type="EMBL" id="EHB62412.1"/>
    </source>
</evidence>
<keyword evidence="4" id="KW-0963">Cytoplasm</keyword>
<keyword evidence="8" id="KW-0239">DNA-directed DNA polymerase</keyword>
<evidence type="ECO:0000256" key="9">
    <source>
        <dbReference type="ARBA" id="ARBA00023125"/>
    </source>
</evidence>
<dbReference type="Proteomes" id="UP000003891">
    <property type="component" value="Unassembled WGS sequence"/>
</dbReference>
<evidence type="ECO:0000256" key="6">
    <source>
        <dbReference type="ARBA" id="ARBA00022695"/>
    </source>
</evidence>
<dbReference type="CDD" id="cd00140">
    <property type="entry name" value="beta_clamp"/>
    <property type="match status" value="1"/>
</dbReference>
<dbReference type="NCBIfam" id="TIGR00663">
    <property type="entry name" value="dnan"/>
    <property type="match status" value="1"/>
</dbReference>
<dbReference type="PANTHER" id="PTHR30478">
    <property type="entry name" value="DNA POLYMERASE III SUBUNIT BETA"/>
    <property type="match status" value="1"/>
</dbReference>
<evidence type="ECO:0000256" key="7">
    <source>
        <dbReference type="ARBA" id="ARBA00022705"/>
    </source>
</evidence>
<dbReference type="AlphaFoldDB" id="G4HJF8"/>